<dbReference type="InterPro" id="IPR011284">
    <property type="entry name" value="3oxo_ACP_reduc"/>
</dbReference>
<dbReference type="PRINTS" id="PR00080">
    <property type="entry name" value="SDRFAMILY"/>
</dbReference>
<protein>
    <recommendedName>
        <fullName evidence="5">3-oxoacyl-[acyl-carrier-protein] reductase</fullName>
        <ecNumber evidence="5">1.1.1.100</ecNumber>
    </recommendedName>
</protein>
<comment type="caution">
    <text evidence="7">The sequence shown here is derived from an EMBL/GenBank/DDBJ whole genome shotgun (WGS) entry which is preliminary data.</text>
</comment>
<dbReference type="OrthoDB" id="9804774at2"/>
<dbReference type="EMBL" id="NXLT01000002">
    <property type="protein sequence ID" value="RDU68043.1"/>
    <property type="molecule type" value="Genomic_DNA"/>
</dbReference>
<reference evidence="7 8" key="1">
    <citation type="submission" date="2018-04" db="EMBL/GenBank/DDBJ databases">
        <title>Novel Campyloabacter and Helicobacter Species and Strains.</title>
        <authorList>
            <person name="Mannion A.J."/>
            <person name="Shen Z."/>
            <person name="Fox J.G."/>
        </authorList>
    </citation>
    <scope>NUCLEOTIDE SEQUENCE [LARGE SCALE GENOMIC DNA]</scope>
    <source>
        <strain evidence="7 8">MIT 12-6600</strain>
    </source>
</reference>
<keyword evidence="2 5" id="KW-0560">Oxidoreductase</keyword>
<keyword evidence="5" id="KW-0276">Fatty acid metabolism</keyword>
<dbReference type="NCBIfam" id="TIGR01830">
    <property type="entry name" value="3oxo_ACP_reduc"/>
    <property type="match status" value="1"/>
</dbReference>
<evidence type="ECO:0000256" key="1">
    <source>
        <dbReference type="ARBA" id="ARBA00006484"/>
    </source>
</evidence>
<feature type="domain" description="Ketoreductase" evidence="6">
    <location>
        <begin position="6"/>
        <end position="191"/>
    </location>
</feature>
<gene>
    <name evidence="7" type="ORF">CQA54_03795</name>
</gene>
<dbReference type="SUPFAM" id="SSF51735">
    <property type="entry name" value="NAD(P)-binding Rossmann-fold domains"/>
    <property type="match status" value="1"/>
</dbReference>
<proteinExistence type="inferred from homology"/>
<dbReference type="PANTHER" id="PTHR42879:SF2">
    <property type="entry name" value="3-OXOACYL-[ACYL-CARRIER-PROTEIN] REDUCTASE FABG"/>
    <property type="match status" value="1"/>
</dbReference>
<dbReference type="PROSITE" id="PS00061">
    <property type="entry name" value="ADH_SHORT"/>
    <property type="match status" value="1"/>
</dbReference>
<evidence type="ECO:0000259" key="6">
    <source>
        <dbReference type="SMART" id="SM00822"/>
    </source>
</evidence>
<feature type="binding site" evidence="4">
    <location>
        <begin position="12"/>
        <end position="15"/>
    </location>
    <ligand>
        <name>NADP(+)</name>
        <dbReference type="ChEBI" id="CHEBI:58349"/>
    </ligand>
</feature>
<evidence type="ECO:0000256" key="4">
    <source>
        <dbReference type="PIRSR" id="PIRSR611284-2"/>
    </source>
</evidence>
<evidence type="ECO:0000256" key="2">
    <source>
        <dbReference type="ARBA" id="ARBA00023002"/>
    </source>
</evidence>
<comment type="similarity">
    <text evidence="1 5">Belongs to the short-chain dehydrogenases/reductases (SDR) family.</text>
</comment>
<dbReference type="InterPro" id="IPR002347">
    <property type="entry name" value="SDR_fam"/>
</dbReference>
<dbReference type="RefSeq" id="WP_115570839.1">
    <property type="nucleotide sequence ID" value="NZ_NXLT01000002.1"/>
</dbReference>
<dbReference type="Gene3D" id="3.40.50.720">
    <property type="entry name" value="NAD(P)-binding Rossmann-like Domain"/>
    <property type="match status" value="1"/>
</dbReference>
<dbReference type="GO" id="GO:0051287">
    <property type="term" value="F:NAD binding"/>
    <property type="evidence" value="ECO:0007669"/>
    <property type="project" value="UniProtKB-UniRule"/>
</dbReference>
<evidence type="ECO:0000256" key="3">
    <source>
        <dbReference type="PIRSR" id="PIRSR611284-1"/>
    </source>
</evidence>
<comment type="catalytic activity">
    <reaction evidence="5">
        <text>a (3R)-hydroxyacyl-[ACP] + NADP(+) = a 3-oxoacyl-[ACP] + NADPH + H(+)</text>
        <dbReference type="Rhea" id="RHEA:17397"/>
        <dbReference type="Rhea" id="RHEA-COMP:9916"/>
        <dbReference type="Rhea" id="RHEA-COMP:9945"/>
        <dbReference type="ChEBI" id="CHEBI:15378"/>
        <dbReference type="ChEBI" id="CHEBI:57783"/>
        <dbReference type="ChEBI" id="CHEBI:58349"/>
        <dbReference type="ChEBI" id="CHEBI:78776"/>
        <dbReference type="ChEBI" id="CHEBI:78827"/>
        <dbReference type="EC" id="1.1.1.100"/>
    </reaction>
</comment>
<sequence length="247" mass="26563">MTFTGKNVLVTGGSRSIGAEICKVLASYGLKVWINYRSKPEIADALKSEIESQGGKAAVVCFDATDEEGFSNAIKAIIESDGELGYLVNNAGITNDKLAIRMSTQDFMSVIDANLKSAFIGARESLKVMSKQRFGSVVNISSIVGEKGNAGQTNYAASKGGMIAMTKSFAYEGAPRNIRFNCVTPGFIRTDMTEVLKDEIKDMYIKNIPLARFGEAKEVANAVAFLLSDEASYITGEVLKVNGGLYM</sequence>
<evidence type="ECO:0000256" key="5">
    <source>
        <dbReference type="RuleBase" id="RU366074"/>
    </source>
</evidence>
<organism evidence="7 8">
    <name type="scientific">Helicobacter equorum</name>
    <dbReference type="NCBI Taxonomy" id="361872"/>
    <lineage>
        <taxon>Bacteria</taxon>
        <taxon>Pseudomonadati</taxon>
        <taxon>Campylobacterota</taxon>
        <taxon>Epsilonproteobacteria</taxon>
        <taxon>Campylobacterales</taxon>
        <taxon>Helicobacteraceae</taxon>
        <taxon>Helicobacter</taxon>
    </lineage>
</organism>
<dbReference type="FunFam" id="3.40.50.720:FF:000173">
    <property type="entry name" value="3-oxoacyl-[acyl-carrier protein] reductase"/>
    <property type="match status" value="1"/>
</dbReference>
<dbReference type="Pfam" id="PF13561">
    <property type="entry name" value="adh_short_C2"/>
    <property type="match status" value="1"/>
</dbReference>
<dbReference type="PANTHER" id="PTHR42879">
    <property type="entry name" value="3-OXOACYL-(ACYL-CARRIER-PROTEIN) REDUCTASE"/>
    <property type="match status" value="1"/>
</dbReference>
<evidence type="ECO:0000313" key="8">
    <source>
        <dbReference type="Proteomes" id="UP000256514"/>
    </source>
</evidence>
<dbReference type="GO" id="GO:0004316">
    <property type="term" value="F:3-oxoacyl-[acyl-carrier-protein] reductase (NADPH) activity"/>
    <property type="evidence" value="ECO:0007669"/>
    <property type="project" value="UniProtKB-UniRule"/>
</dbReference>
<dbReference type="NCBIfam" id="NF005559">
    <property type="entry name" value="PRK07231.1"/>
    <property type="match status" value="1"/>
</dbReference>
<keyword evidence="5" id="KW-0275">Fatty acid biosynthesis</keyword>
<keyword evidence="8" id="KW-1185">Reference proteome</keyword>
<keyword evidence="5" id="KW-0444">Lipid biosynthesis</keyword>
<dbReference type="InterPro" id="IPR057326">
    <property type="entry name" value="KR_dom"/>
</dbReference>
<comment type="subunit">
    <text evidence="5">Homotetramer.</text>
</comment>
<comment type="pathway">
    <text evidence="5">Lipid metabolism; fatty acid biosynthesis.</text>
</comment>
<name>A0A3D8ISN8_9HELI</name>
<dbReference type="UniPathway" id="UPA00094"/>
<dbReference type="NCBIfam" id="NF004199">
    <property type="entry name" value="PRK05653.1-4"/>
    <property type="match status" value="1"/>
</dbReference>
<dbReference type="InterPro" id="IPR050259">
    <property type="entry name" value="SDR"/>
</dbReference>
<accession>A0A3D8ISN8</accession>
<dbReference type="AlphaFoldDB" id="A0A3D8ISN8"/>
<dbReference type="SMART" id="SM00822">
    <property type="entry name" value="PKS_KR"/>
    <property type="match status" value="1"/>
</dbReference>
<dbReference type="InterPro" id="IPR020904">
    <property type="entry name" value="Sc_DH/Rdtase_CS"/>
</dbReference>
<feature type="binding site" evidence="4">
    <location>
        <position position="188"/>
    </location>
    <ligand>
        <name>NADP(+)</name>
        <dbReference type="ChEBI" id="CHEBI:58349"/>
    </ligand>
</feature>
<dbReference type="PRINTS" id="PR00081">
    <property type="entry name" value="GDHRDH"/>
</dbReference>
<keyword evidence="4 5" id="KW-0521">NADP</keyword>
<feature type="binding site" evidence="4">
    <location>
        <position position="90"/>
    </location>
    <ligand>
        <name>NADP(+)</name>
        <dbReference type="ChEBI" id="CHEBI:58349"/>
    </ligand>
</feature>
<dbReference type="EC" id="1.1.1.100" evidence="5"/>
<evidence type="ECO:0000313" key="7">
    <source>
        <dbReference type="EMBL" id="RDU68043.1"/>
    </source>
</evidence>
<dbReference type="NCBIfam" id="NF009466">
    <property type="entry name" value="PRK12826.1-2"/>
    <property type="match status" value="1"/>
</dbReference>
<comment type="function">
    <text evidence="5">Catalyzes the NADPH-dependent reduction of beta-ketoacyl-ACP substrates to beta-hydroxyacyl-ACP products, the first reductive step in the elongation cycle of fatty acid biosynthesis.</text>
</comment>
<dbReference type="Proteomes" id="UP000256514">
    <property type="component" value="Unassembled WGS sequence"/>
</dbReference>
<feature type="active site" description="Proton acceptor" evidence="3">
    <location>
        <position position="155"/>
    </location>
</feature>
<keyword evidence="5" id="KW-0443">Lipid metabolism</keyword>
<feature type="binding site" evidence="4">
    <location>
        <begin position="155"/>
        <end position="159"/>
    </location>
    <ligand>
        <name>NADP(+)</name>
        <dbReference type="ChEBI" id="CHEBI:58349"/>
    </ligand>
</feature>
<dbReference type="GO" id="GO:0006633">
    <property type="term" value="P:fatty acid biosynthetic process"/>
    <property type="evidence" value="ECO:0007669"/>
    <property type="project" value="UniProtKB-UniPathway"/>
</dbReference>
<dbReference type="InterPro" id="IPR036291">
    <property type="entry name" value="NAD(P)-bd_dom_sf"/>
</dbReference>